<feature type="compositionally biased region" description="Polar residues" evidence="4">
    <location>
        <begin position="796"/>
        <end position="805"/>
    </location>
</feature>
<evidence type="ECO:0000313" key="6">
    <source>
        <dbReference type="EMBL" id="CAL1533411.1"/>
    </source>
</evidence>
<comment type="caution">
    <text evidence="6">The sequence shown here is derived from an EMBL/GenBank/DDBJ whole genome shotgun (WGS) entry which is preliminary data.</text>
</comment>
<evidence type="ECO:0000256" key="1">
    <source>
        <dbReference type="ARBA" id="ARBA00008535"/>
    </source>
</evidence>
<gene>
    <name evidence="6" type="ORF">GSLYS_00007399001</name>
</gene>
<reference evidence="6 7" key="1">
    <citation type="submission" date="2024-04" db="EMBL/GenBank/DDBJ databases">
        <authorList>
            <consortium name="Genoscope - CEA"/>
            <person name="William W."/>
        </authorList>
    </citation>
    <scope>NUCLEOTIDE SEQUENCE [LARGE SCALE GENOMIC DNA]</scope>
</reference>
<dbReference type="Pfam" id="PF04548">
    <property type="entry name" value="AIG1"/>
    <property type="match status" value="2"/>
</dbReference>
<protein>
    <recommendedName>
        <fullName evidence="5">AIG1-type G domain-containing protein</fullName>
    </recommendedName>
</protein>
<dbReference type="PROSITE" id="PS51720">
    <property type="entry name" value="G_AIG1"/>
    <property type="match status" value="2"/>
</dbReference>
<feature type="compositionally biased region" description="Basic and acidic residues" evidence="4">
    <location>
        <begin position="807"/>
        <end position="819"/>
    </location>
</feature>
<accession>A0AAV2HLH0</accession>
<name>A0AAV2HLH0_LYMST</name>
<dbReference type="PANTHER" id="PTHR10903:SF184">
    <property type="entry name" value="GTP-BINDING PROTEIN A"/>
    <property type="match status" value="1"/>
</dbReference>
<keyword evidence="2" id="KW-0547">Nucleotide-binding</keyword>
<keyword evidence="7" id="KW-1185">Reference proteome</keyword>
<dbReference type="Gene3D" id="3.40.50.300">
    <property type="entry name" value="P-loop containing nucleotide triphosphate hydrolases"/>
    <property type="match status" value="2"/>
</dbReference>
<organism evidence="6 7">
    <name type="scientific">Lymnaea stagnalis</name>
    <name type="common">Great pond snail</name>
    <name type="synonym">Helix stagnalis</name>
    <dbReference type="NCBI Taxonomy" id="6523"/>
    <lineage>
        <taxon>Eukaryota</taxon>
        <taxon>Metazoa</taxon>
        <taxon>Spiralia</taxon>
        <taxon>Lophotrochozoa</taxon>
        <taxon>Mollusca</taxon>
        <taxon>Gastropoda</taxon>
        <taxon>Heterobranchia</taxon>
        <taxon>Euthyneura</taxon>
        <taxon>Panpulmonata</taxon>
        <taxon>Hygrophila</taxon>
        <taxon>Lymnaeoidea</taxon>
        <taxon>Lymnaeidae</taxon>
        <taxon>Lymnaea</taxon>
    </lineage>
</organism>
<keyword evidence="3" id="KW-0342">GTP-binding</keyword>
<dbReference type="EMBL" id="CAXITT010000143">
    <property type="protein sequence ID" value="CAL1533411.1"/>
    <property type="molecule type" value="Genomic_DNA"/>
</dbReference>
<dbReference type="GO" id="GO:0005525">
    <property type="term" value="F:GTP binding"/>
    <property type="evidence" value="ECO:0007669"/>
    <property type="project" value="UniProtKB-KW"/>
</dbReference>
<dbReference type="Proteomes" id="UP001497497">
    <property type="component" value="Unassembled WGS sequence"/>
</dbReference>
<evidence type="ECO:0000256" key="3">
    <source>
        <dbReference type="ARBA" id="ARBA00023134"/>
    </source>
</evidence>
<sequence length="948" mass="107902">MSYNNFDLLIVGKTGNGKSATANSIIGRSQFSRQAGSVSDSTSPSTGKGRFNGIEITVVDGLDICRAGQEAEFEDVRKALSLCKDGFSALLIVLKFGTRFGEEDVKVVEMLKSIFGHEVLKEFGVCVLAHGDNFKYAMENEDEPFRNVSEWFQMQTGKVKDLYDECGERCVLFDNITKTPKERSEQIKDLCSIVENLVRKNKRRYTLEDYKNAEQGRKQLESLKLYPKIKEETDLLVERVKERMHFNQGKSELDIAQLKEIQNELEVHMSNVNFKLGDEVVKAKHLDVVVRSLLMEIKSKIRSGRMYVETLNKVNKTIDDDTMGEFEVIEAIQDSCDMDFEIMGIQNKNEEDVKSRNQEESVVSLVEEAKSTVREAEIRLIATYENVKGILEQMLREPGQSSTVRIMINKAIEDIDEKHTRFSGNEENRSRVKKMRLSEDVEFSGAVNNISTKMEQIPFDPNEISLILFGSAGNGKSATANSILGRNAFKITSNTTPLASPFEKHSSRIKEWTVNVVDGPGVDTSKDGHEVLEASLKSIKEALELCDYQFSALLIVLRYGACLTKQEIETMSIIRGVLGKDVLRKYGVCVVTHGDNFEYDMEDAGNIVKFEEWYRTYDAQISQLLSECKYRFVRFNNKNAKPNVKSQQVETLISLIKSGQKYSKAEFLSVAGELKSFTRDILLPHLKSHSNQFLDNIRHRLQETETRLKEDCQVHILELKKILQDVKEYQEILHGMFENSDERQPLSQMVAVLAGEIQTKIKLCEQELNNKAKATEAKTGQACLAPSYSRQDYKSARSSVSTFPPKSTDRSNRFSDVKESMSPSRASSKRKADSSTGQHFAGASQASNDELTDKVKQDLEDIRRKFSDVKKNPEQATCSLKTIDEDLNEQGRICQLYFRDSPDRKEILEEIYSIKLMVAEHRMLQRRTPNTVNEKWNAIEYVFKTFCY</sequence>
<evidence type="ECO:0000256" key="4">
    <source>
        <dbReference type="SAM" id="MobiDB-lite"/>
    </source>
</evidence>
<dbReference type="InterPro" id="IPR045058">
    <property type="entry name" value="GIMA/IAN/Toc"/>
</dbReference>
<dbReference type="SUPFAM" id="SSF52540">
    <property type="entry name" value="P-loop containing nucleoside triphosphate hydrolases"/>
    <property type="match status" value="2"/>
</dbReference>
<feature type="region of interest" description="Disordered" evidence="4">
    <location>
        <begin position="794"/>
        <end position="852"/>
    </location>
</feature>
<evidence type="ECO:0000313" key="7">
    <source>
        <dbReference type="Proteomes" id="UP001497497"/>
    </source>
</evidence>
<feature type="domain" description="AIG1-type G" evidence="5">
    <location>
        <begin position="3"/>
        <end position="214"/>
    </location>
</feature>
<proteinExistence type="inferred from homology"/>
<feature type="domain" description="AIG1-type G" evidence="5">
    <location>
        <begin position="461"/>
        <end position="671"/>
    </location>
</feature>
<dbReference type="InterPro" id="IPR006703">
    <property type="entry name" value="G_AIG1"/>
</dbReference>
<dbReference type="AlphaFoldDB" id="A0AAV2HLH0"/>
<dbReference type="InterPro" id="IPR027417">
    <property type="entry name" value="P-loop_NTPase"/>
</dbReference>
<dbReference type="PANTHER" id="PTHR10903">
    <property type="entry name" value="GTPASE, IMAP FAMILY MEMBER-RELATED"/>
    <property type="match status" value="1"/>
</dbReference>
<evidence type="ECO:0000259" key="5">
    <source>
        <dbReference type="PROSITE" id="PS51720"/>
    </source>
</evidence>
<comment type="similarity">
    <text evidence="1">Belongs to the TRAFAC class TrmE-Era-EngA-EngB-Septin-like GTPase superfamily. AIG1/Toc34/Toc159-like paraseptin GTPase family. IAN subfamily.</text>
</comment>
<evidence type="ECO:0000256" key="2">
    <source>
        <dbReference type="ARBA" id="ARBA00022741"/>
    </source>
</evidence>